<evidence type="ECO:0000313" key="1">
    <source>
        <dbReference type="EMBL" id="GGH46739.1"/>
    </source>
</evidence>
<dbReference type="Proteomes" id="UP000600214">
    <property type="component" value="Unassembled WGS sequence"/>
</dbReference>
<dbReference type="EMBL" id="BMIA01000003">
    <property type="protein sequence ID" value="GGH46739.1"/>
    <property type="molecule type" value="Genomic_DNA"/>
</dbReference>
<proteinExistence type="predicted"/>
<evidence type="ECO:0000313" key="2">
    <source>
        <dbReference type="Proteomes" id="UP000600214"/>
    </source>
</evidence>
<name>A0ABQ1Z4F8_9BACT</name>
<protein>
    <submittedName>
        <fullName evidence="1">Uncharacterized protein</fullName>
    </submittedName>
</protein>
<accession>A0ABQ1Z4F8</accession>
<keyword evidence="2" id="KW-1185">Reference proteome</keyword>
<reference evidence="2" key="1">
    <citation type="journal article" date="2019" name="Int. J. Syst. Evol. Microbiol.">
        <title>The Global Catalogue of Microorganisms (GCM) 10K type strain sequencing project: providing services to taxonomists for standard genome sequencing and annotation.</title>
        <authorList>
            <consortium name="The Broad Institute Genomics Platform"/>
            <consortium name="The Broad Institute Genome Sequencing Center for Infectious Disease"/>
            <person name="Wu L."/>
            <person name="Ma J."/>
        </authorList>
    </citation>
    <scope>NUCLEOTIDE SEQUENCE [LARGE SCALE GENOMIC DNA]</scope>
    <source>
        <strain evidence="2">CGMCC 1.15288</strain>
    </source>
</reference>
<organism evidence="1 2">
    <name type="scientific">Dyadobacter endophyticus</name>
    <dbReference type="NCBI Taxonomy" id="1749036"/>
    <lineage>
        <taxon>Bacteria</taxon>
        <taxon>Pseudomonadati</taxon>
        <taxon>Bacteroidota</taxon>
        <taxon>Cytophagia</taxon>
        <taxon>Cytophagales</taxon>
        <taxon>Spirosomataceae</taxon>
        <taxon>Dyadobacter</taxon>
    </lineage>
</organism>
<comment type="caution">
    <text evidence="1">The sequence shown here is derived from an EMBL/GenBank/DDBJ whole genome shotgun (WGS) entry which is preliminary data.</text>
</comment>
<sequence length="265" mass="29369">MVMRTEKWLVLCIALLLIQLVACERGKMEENAPVPVSARTGTDSTDTAGTVKPYIVLDSPDTIRARQPATFKFVGGKKQKVVWRTVPFEFVLNNHGTSAVVTFQNPGNYRVLAVDSLGTDTAYLDVVVKGSINTIPNYDQAIQEGDQLYLTPTSNPDTANFLGIRIATAKQYECSNSYLQIHWPEPGNGLTVDVKGVVAGNRCDSGKTTAKAFITAGYINVENYTKNFEIRFQNKTYRGSFKKTGKHFEFTWPYDSGVVFTTKTL</sequence>
<gene>
    <name evidence="1" type="ORF">GCM10007423_46710</name>
</gene>